<dbReference type="RefSeq" id="WP_100270938.1">
    <property type="nucleotide sequence ID" value="NZ_CP024444.1"/>
</dbReference>
<reference evidence="2" key="1">
    <citation type="submission" date="2017-10" db="EMBL/GenBank/DDBJ databases">
        <title>Complete genome sequence of Moraxella osloensis NP7 isolated from human skin.</title>
        <authorList>
            <person name="Lee K."/>
            <person name="Lim J.Y."/>
            <person name="Hwang I."/>
        </authorList>
    </citation>
    <scope>NUCLEOTIDE SEQUENCE [LARGE SCALE GENOMIC DNA]</scope>
    <source>
        <strain evidence="2">NP7</strain>
        <plasmid evidence="2">pnp7-1</plasmid>
    </source>
</reference>
<organism evidence="1 2">
    <name type="scientific">Faucicola osloensis</name>
    <name type="common">Moraxella osloensis</name>
    <dbReference type="NCBI Taxonomy" id="34062"/>
    <lineage>
        <taxon>Bacteria</taxon>
        <taxon>Pseudomonadati</taxon>
        <taxon>Pseudomonadota</taxon>
        <taxon>Gammaproteobacteria</taxon>
        <taxon>Moraxellales</taxon>
        <taxon>Moraxellaceae</taxon>
        <taxon>Faucicola</taxon>
    </lineage>
</organism>
<accession>A0A2D2LX46</accession>
<sequence>MTRFELNNNVGTNLFTATIEEGVCEQFYASMALQQAIQAGVNLERLHLENAALFGIDFFNVNLSGALFQSVQLHGCKFRHSECHGIVFDHCGLLGNKFNRLTMRDLRMTGCDLTKSLFDHCRLDNFNLVFSDALGIKFKNSQINSGNLKQSSFVGSVIKESQLNFSLMYDCNFGSASVLDTAFFHCQMNRLYFTGSDLERVEFTKGHLLDSTFKQANIEVFSLSDITCDKQTLDTLNLNKIQHSNILTN</sequence>
<name>A0A2D2LX46_FAUOS</name>
<dbReference type="SUPFAM" id="SSF141571">
    <property type="entry name" value="Pentapeptide repeat-like"/>
    <property type="match status" value="2"/>
</dbReference>
<proteinExistence type="predicted"/>
<keyword evidence="1" id="KW-0614">Plasmid</keyword>
<dbReference type="Pfam" id="PF00805">
    <property type="entry name" value="Pentapeptide"/>
    <property type="match status" value="1"/>
</dbReference>
<protein>
    <recommendedName>
        <fullName evidence="3">Pentapeptide repeat-containing protein</fullName>
    </recommendedName>
</protein>
<dbReference type="AlphaFoldDB" id="A0A2D2LX46"/>
<evidence type="ECO:0000313" key="1">
    <source>
        <dbReference type="EMBL" id="ATR79566.1"/>
    </source>
</evidence>
<evidence type="ECO:0008006" key="3">
    <source>
        <dbReference type="Google" id="ProtNLM"/>
    </source>
</evidence>
<dbReference type="EMBL" id="CP024444">
    <property type="protein sequence ID" value="ATR79566.1"/>
    <property type="molecule type" value="Genomic_DNA"/>
</dbReference>
<dbReference type="Proteomes" id="UP000229340">
    <property type="component" value="Plasmid pNP7-1"/>
</dbReference>
<dbReference type="Gene3D" id="2.160.20.80">
    <property type="entry name" value="E3 ubiquitin-protein ligase SopA"/>
    <property type="match status" value="2"/>
</dbReference>
<gene>
    <name evidence="1" type="ORF">NP7_09345</name>
</gene>
<dbReference type="InterPro" id="IPR001646">
    <property type="entry name" value="5peptide_repeat"/>
</dbReference>
<dbReference type="PANTHER" id="PTHR42999:SF1">
    <property type="entry name" value="PENTAPEPTIDE REPEAT-CONTAINING PROTEIN"/>
    <property type="match status" value="1"/>
</dbReference>
<dbReference type="InterPro" id="IPR052949">
    <property type="entry name" value="PA_immunity-related"/>
</dbReference>
<geneLocation type="plasmid" evidence="2">
    <name>pnp7-1</name>
</geneLocation>
<dbReference type="PANTHER" id="PTHR42999">
    <property type="entry name" value="ANTIBIOTIC RESISTANCE PROTEIN MCBG"/>
    <property type="match status" value="1"/>
</dbReference>
<evidence type="ECO:0000313" key="2">
    <source>
        <dbReference type="Proteomes" id="UP000229340"/>
    </source>
</evidence>